<dbReference type="Gene3D" id="6.10.250.1280">
    <property type="match status" value="1"/>
</dbReference>
<dbReference type="GO" id="GO:0140535">
    <property type="term" value="C:intracellular protein-containing complex"/>
    <property type="evidence" value="ECO:0007669"/>
    <property type="project" value="UniProtKB-ARBA"/>
</dbReference>
<dbReference type="SUPFAM" id="SSF117916">
    <property type="entry name" value="Fe-S cluster assembly (FSCA) domain-like"/>
    <property type="match status" value="1"/>
</dbReference>
<dbReference type="AlphaFoldDB" id="A0A5C3R3J5"/>
<dbReference type="Pfam" id="PF01883">
    <property type="entry name" value="FeS_assembly_P"/>
    <property type="match status" value="1"/>
</dbReference>
<dbReference type="EMBL" id="ML178814">
    <property type="protein sequence ID" value="TFL07800.1"/>
    <property type="molecule type" value="Genomic_DNA"/>
</dbReference>
<keyword evidence="2" id="KW-0159">Chromosome partition</keyword>
<gene>
    <name evidence="4" type="ORF">BDV98DRAFT_558480</name>
</gene>
<protein>
    <recommendedName>
        <fullName evidence="3">MIP18 family-like domain-containing protein</fullName>
    </recommendedName>
</protein>
<proteinExistence type="inferred from homology"/>
<dbReference type="Gene3D" id="3.30.300.130">
    <property type="entry name" value="Fe-S cluster assembly (FSCA)"/>
    <property type="match status" value="1"/>
</dbReference>
<dbReference type="InterPro" id="IPR039796">
    <property type="entry name" value="MIP18"/>
</dbReference>
<dbReference type="Proteomes" id="UP000305067">
    <property type="component" value="Unassembled WGS sequence"/>
</dbReference>
<dbReference type="InterPro" id="IPR034904">
    <property type="entry name" value="FSCA_dom_sf"/>
</dbReference>
<reference evidence="4 5" key="1">
    <citation type="journal article" date="2019" name="Nat. Ecol. Evol.">
        <title>Megaphylogeny resolves global patterns of mushroom evolution.</title>
        <authorList>
            <person name="Varga T."/>
            <person name="Krizsan K."/>
            <person name="Foldi C."/>
            <person name="Dima B."/>
            <person name="Sanchez-Garcia M."/>
            <person name="Sanchez-Ramirez S."/>
            <person name="Szollosi G.J."/>
            <person name="Szarkandi J.G."/>
            <person name="Papp V."/>
            <person name="Albert L."/>
            <person name="Andreopoulos W."/>
            <person name="Angelini C."/>
            <person name="Antonin V."/>
            <person name="Barry K.W."/>
            <person name="Bougher N.L."/>
            <person name="Buchanan P."/>
            <person name="Buyck B."/>
            <person name="Bense V."/>
            <person name="Catcheside P."/>
            <person name="Chovatia M."/>
            <person name="Cooper J."/>
            <person name="Damon W."/>
            <person name="Desjardin D."/>
            <person name="Finy P."/>
            <person name="Geml J."/>
            <person name="Haridas S."/>
            <person name="Hughes K."/>
            <person name="Justo A."/>
            <person name="Karasinski D."/>
            <person name="Kautmanova I."/>
            <person name="Kiss B."/>
            <person name="Kocsube S."/>
            <person name="Kotiranta H."/>
            <person name="LaButti K.M."/>
            <person name="Lechner B.E."/>
            <person name="Liimatainen K."/>
            <person name="Lipzen A."/>
            <person name="Lukacs Z."/>
            <person name="Mihaltcheva S."/>
            <person name="Morgado L.N."/>
            <person name="Niskanen T."/>
            <person name="Noordeloos M.E."/>
            <person name="Ohm R.A."/>
            <person name="Ortiz-Santana B."/>
            <person name="Ovrebo C."/>
            <person name="Racz N."/>
            <person name="Riley R."/>
            <person name="Savchenko A."/>
            <person name="Shiryaev A."/>
            <person name="Soop K."/>
            <person name="Spirin V."/>
            <person name="Szebenyi C."/>
            <person name="Tomsovsky M."/>
            <person name="Tulloss R.E."/>
            <person name="Uehling J."/>
            <person name="Grigoriev I.V."/>
            <person name="Vagvolgyi C."/>
            <person name="Papp T."/>
            <person name="Martin F.M."/>
            <person name="Miettinen O."/>
            <person name="Hibbett D.S."/>
            <person name="Nagy L.G."/>
        </authorList>
    </citation>
    <scope>NUCLEOTIDE SEQUENCE [LARGE SCALE GENOMIC DNA]</scope>
    <source>
        <strain evidence="4 5">CBS 309.79</strain>
    </source>
</reference>
<dbReference type="PANTHER" id="PTHR12377:SF0">
    <property type="entry name" value="CYTOSOLIC IRON-SULFUR ASSEMBLY COMPONENT 2B"/>
    <property type="match status" value="1"/>
</dbReference>
<evidence type="ECO:0000259" key="3">
    <source>
        <dbReference type="Pfam" id="PF01883"/>
    </source>
</evidence>
<dbReference type="GO" id="GO:0051604">
    <property type="term" value="P:protein maturation"/>
    <property type="evidence" value="ECO:0007669"/>
    <property type="project" value="InterPro"/>
</dbReference>
<name>A0A5C3R3J5_9AGAR</name>
<dbReference type="GO" id="GO:0007059">
    <property type="term" value="P:chromosome segregation"/>
    <property type="evidence" value="ECO:0007669"/>
    <property type="project" value="UniProtKB-KW"/>
</dbReference>
<evidence type="ECO:0000313" key="4">
    <source>
        <dbReference type="EMBL" id="TFL07800.1"/>
    </source>
</evidence>
<dbReference type="PANTHER" id="PTHR12377">
    <property type="entry name" value="CYTOSOLIC IRON-SULFUR ASSEMBLY COMPONENT 2B-RELATED"/>
    <property type="match status" value="1"/>
</dbReference>
<accession>A0A5C3R3J5</accession>
<dbReference type="STRING" id="1884261.A0A5C3R3J5"/>
<feature type="domain" description="MIP18 family-like" evidence="3">
    <location>
        <begin position="49"/>
        <end position="117"/>
    </location>
</feature>
<evidence type="ECO:0000313" key="5">
    <source>
        <dbReference type="Proteomes" id="UP000305067"/>
    </source>
</evidence>
<dbReference type="InterPro" id="IPR002744">
    <property type="entry name" value="MIP18-like"/>
</dbReference>
<keyword evidence="5" id="KW-1185">Reference proteome</keyword>
<dbReference type="OrthoDB" id="2746at2759"/>
<sequence>MAQVYNENPVVFTASGSSIDSRLKSLRWLDDNTYDNEDEGGADVEPIDRDEIFDLIRNITDPEHPCSLEDLRVVSAPQVSVNRNTVVVEFTPTVPHCGMSTLIGLSIRVRLMRSLPARYKIDIFLKPGSHNSEQSVNRQLNDKERVAAALENQSLLASLETVLADVRPT</sequence>
<dbReference type="GO" id="GO:1990229">
    <property type="term" value="C:iron-sulfur cluster assembly complex"/>
    <property type="evidence" value="ECO:0007669"/>
    <property type="project" value="UniProtKB-ARBA"/>
</dbReference>
<evidence type="ECO:0000256" key="2">
    <source>
        <dbReference type="ARBA" id="ARBA00022829"/>
    </source>
</evidence>
<dbReference type="FunFam" id="3.30.300.130:FF:000005">
    <property type="entry name" value="Mitotic spindle-associated mmxd complex subunit"/>
    <property type="match status" value="1"/>
</dbReference>
<organism evidence="4 5">
    <name type="scientific">Pterulicium gracile</name>
    <dbReference type="NCBI Taxonomy" id="1884261"/>
    <lineage>
        <taxon>Eukaryota</taxon>
        <taxon>Fungi</taxon>
        <taxon>Dikarya</taxon>
        <taxon>Basidiomycota</taxon>
        <taxon>Agaricomycotina</taxon>
        <taxon>Agaricomycetes</taxon>
        <taxon>Agaricomycetidae</taxon>
        <taxon>Agaricales</taxon>
        <taxon>Pleurotineae</taxon>
        <taxon>Pterulaceae</taxon>
        <taxon>Pterulicium</taxon>
    </lineage>
</organism>
<comment type="similarity">
    <text evidence="1">Belongs to the MIP18 family.</text>
</comment>
<evidence type="ECO:0000256" key="1">
    <source>
        <dbReference type="ARBA" id="ARBA00010381"/>
    </source>
</evidence>